<feature type="compositionally biased region" description="Polar residues" evidence="8">
    <location>
        <begin position="361"/>
        <end position="386"/>
    </location>
</feature>
<dbReference type="PANTHER" id="PTHR22926:SF3">
    <property type="entry name" value="UNDECAPRENYL-PHOSPHATE ALPHA-N-ACETYLGLUCOSAMINYL 1-PHOSPHATE TRANSFERASE"/>
    <property type="match status" value="1"/>
</dbReference>
<evidence type="ECO:0000256" key="6">
    <source>
        <dbReference type="ARBA" id="ARBA00023136"/>
    </source>
</evidence>
<feature type="transmembrane region" description="Helical" evidence="9">
    <location>
        <begin position="100"/>
        <end position="120"/>
    </location>
</feature>
<dbReference type="GO" id="GO:0005886">
    <property type="term" value="C:plasma membrane"/>
    <property type="evidence" value="ECO:0007669"/>
    <property type="project" value="UniProtKB-SubCell"/>
</dbReference>
<keyword evidence="5 9" id="KW-1133">Transmembrane helix</keyword>
<comment type="subcellular location">
    <subcellularLocation>
        <location evidence="1">Cell membrane</location>
        <topology evidence="1">Multi-pass membrane protein</topology>
    </subcellularLocation>
</comment>
<dbReference type="GO" id="GO:0016780">
    <property type="term" value="F:phosphotransferase activity, for other substituted phosphate groups"/>
    <property type="evidence" value="ECO:0007669"/>
    <property type="project" value="InterPro"/>
</dbReference>
<keyword evidence="11" id="KW-1185">Reference proteome</keyword>
<feature type="transmembrane region" description="Helical" evidence="9">
    <location>
        <begin position="6"/>
        <end position="21"/>
    </location>
</feature>
<evidence type="ECO:0000256" key="8">
    <source>
        <dbReference type="SAM" id="MobiDB-lite"/>
    </source>
</evidence>
<dbReference type="AlphaFoldDB" id="A0A1M5B3Y0"/>
<accession>A0A1M5B3Y0</accession>
<dbReference type="PANTHER" id="PTHR22926">
    <property type="entry name" value="PHOSPHO-N-ACETYLMURAMOYL-PENTAPEPTIDE-TRANSFERASE"/>
    <property type="match status" value="1"/>
</dbReference>
<dbReference type="GO" id="GO:0046872">
    <property type="term" value="F:metal ion binding"/>
    <property type="evidence" value="ECO:0007669"/>
    <property type="project" value="UniProtKB-KW"/>
</dbReference>
<evidence type="ECO:0000256" key="9">
    <source>
        <dbReference type="SAM" id="Phobius"/>
    </source>
</evidence>
<dbReference type="GO" id="GO:0009103">
    <property type="term" value="P:lipopolysaccharide biosynthetic process"/>
    <property type="evidence" value="ECO:0007669"/>
    <property type="project" value="TreeGrafter"/>
</dbReference>
<feature type="transmembrane region" description="Helical" evidence="9">
    <location>
        <begin position="126"/>
        <end position="147"/>
    </location>
</feature>
<proteinExistence type="predicted"/>
<dbReference type="EMBL" id="FQVK01000032">
    <property type="protein sequence ID" value="SHF37224.1"/>
    <property type="molecule type" value="Genomic_DNA"/>
</dbReference>
<feature type="binding site" evidence="7">
    <location>
        <position position="154"/>
    </location>
    <ligand>
        <name>Mg(2+)</name>
        <dbReference type="ChEBI" id="CHEBI:18420"/>
    </ligand>
</feature>
<evidence type="ECO:0000256" key="3">
    <source>
        <dbReference type="ARBA" id="ARBA00022679"/>
    </source>
</evidence>
<dbReference type="GO" id="GO:0071555">
    <property type="term" value="P:cell wall organization"/>
    <property type="evidence" value="ECO:0007669"/>
    <property type="project" value="TreeGrafter"/>
</dbReference>
<feature type="transmembrane region" description="Helical" evidence="9">
    <location>
        <begin position="300"/>
        <end position="320"/>
    </location>
</feature>
<feature type="transmembrane region" description="Helical" evidence="9">
    <location>
        <begin position="326"/>
        <end position="348"/>
    </location>
</feature>
<comment type="cofactor">
    <cofactor evidence="7">
        <name>Mg(2+)</name>
        <dbReference type="ChEBI" id="CHEBI:18420"/>
    </cofactor>
</comment>
<feature type="transmembrane region" description="Helical" evidence="9">
    <location>
        <begin position="186"/>
        <end position="203"/>
    </location>
</feature>
<name>A0A1M5B3Y0_9RHOB</name>
<dbReference type="CDD" id="cd06912">
    <property type="entry name" value="GT_MraY_like"/>
    <property type="match status" value="1"/>
</dbReference>
<feature type="transmembrane region" description="Helical" evidence="9">
    <location>
        <begin position="49"/>
        <end position="67"/>
    </location>
</feature>
<keyword evidence="4 9" id="KW-0812">Transmembrane</keyword>
<protein>
    <submittedName>
        <fullName evidence="10">UDP-N-acetylmuramyl pentapeptide phosphotransferase/UDP-N-acetylglucosamine-1-phosphate transferase</fullName>
    </submittedName>
</protein>
<dbReference type="GO" id="GO:0044038">
    <property type="term" value="P:cell wall macromolecule biosynthetic process"/>
    <property type="evidence" value="ECO:0007669"/>
    <property type="project" value="TreeGrafter"/>
</dbReference>
<evidence type="ECO:0000256" key="7">
    <source>
        <dbReference type="PIRSR" id="PIRSR600715-1"/>
    </source>
</evidence>
<keyword evidence="7" id="KW-0460">Magnesium</keyword>
<gene>
    <name evidence="10" type="ORF">SAMN05444279_1329</name>
</gene>
<evidence type="ECO:0000256" key="4">
    <source>
        <dbReference type="ARBA" id="ARBA00022692"/>
    </source>
</evidence>
<dbReference type="Pfam" id="PF00953">
    <property type="entry name" value="Glycos_transf_4"/>
    <property type="match status" value="1"/>
</dbReference>
<feature type="transmembrane region" description="Helical" evidence="9">
    <location>
        <begin position="159"/>
        <end position="180"/>
    </location>
</feature>
<keyword evidence="2" id="KW-1003">Cell membrane</keyword>
<feature type="transmembrane region" description="Helical" evidence="9">
    <location>
        <begin position="215"/>
        <end position="233"/>
    </location>
</feature>
<evidence type="ECO:0000256" key="2">
    <source>
        <dbReference type="ARBA" id="ARBA00022475"/>
    </source>
</evidence>
<dbReference type="OrthoDB" id="9783652at2"/>
<keyword evidence="7" id="KW-0479">Metal-binding</keyword>
<feature type="region of interest" description="Disordered" evidence="8">
    <location>
        <begin position="356"/>
        <end position="386"/>
    </location>
</feature>
<feature type="transmembrane region" description="Helical" evidence="9">
    <location>
        <begin position="239"/>
        <end position="259"/>
    </location>
</feature>
<evidence type="ECO:0000313" key="11">
    <source>
        <dbReference type="Proteomes" id="UP000325134"/>
    </source>
</evidence>
<evidence type="ECO:0000313" key="10">
    <source>
        <dbReference type="EMBL" id="SHF37224.1"/>
    </source>
</evidence>
<keyword evidence="6 9" id="KW-0472">Membrane</keyword>
<evidence type="ECO:0000256" key="1">
    <source>
        <dbReference type="ARBA" id="ARBA00004651"/>
    </source>
</evidence>
<dbReference type="RefSeq" id="WP_149777231.1">
    <property type="nucleotide sequence ID" value="NZ_FQVK01000032.1"/>
</dbReference>
<keyword evidence="3 10" id="KW-0808">Transferase</keyword>
<organism evidence="10 11">
    <name type="scientific">Ruegeria intermedia</name>
    <dbReference type="NCBI Taxonomy" id="996115"/>
    <lineage>
        <taxon>Bacteria</taxon>
        <taxon>Pseudomonadati</taxon>
        <taxon>Pseudomonadota</taxon>
        <taxon>Alphaproteobacteria</taxon>
        <taxon>Rhodobacterales</taxon>
        <taxon>Roseobacteraceae</taxon>
        <taxon>Ruegeria</taxon>
    </lineage>
</organism>
<feature type="transmembrane region" description="Helical" evidence="9">
    <location>
        <begin position="73"/>
        <end position="93"/>
    </location>
</feature>
<sequence>MAVYWVSFLASFLVCTILVLTKNKHIRLTGSSDETAAVQASHVAPTPRIGGLAVMAGMTIGAAITFLQGQKIFMTLLMTALPMYLTGLAEDVIRHISTKLRYSATLLSALIVVWAMEIWITTADSFLLDWIFQFTPVAVLVTIFVVASYCHAFNLIDGLNGLASGTSLLISVGLAAIATFTGQSEIVTMSMITAFSVTGFFLFNYPFGRIFLGDAGAYIIGYMLTWTAIVTLHEAPETSAWAMLLLFFWPLADTLFAIYRRRRKGVSFDTADRLHFHQLVLRGLEIFFLGRDKRTTANPLATSVLLPFIAAPVAAGVTFWNEPVLSFVALCLFGGAFVGTYQLGLRAARARVRRPRSRLLQNASPTQQSSDTTGPMLNNWRNRTNG</sequence>
<evidence type="ECO:0000256" key="5">
    <source>
        <dbReference type="ARBA" id="ARBA00022989"/>
    </source>
</evidence>
<dbReference type="InterPro" id="IPR000715">
    <property type="entry name" value="Glycosyl_transferase_4"/>
</dbReference>
<feature type="binding site" evidence="7">
    <location>
        <position position="214"/>
    </location>
    <ligand>
        <name>Mg(2+)</name>
        <dbReference type="ChEBI" id="CHEBI:18420"/>
    </ligand>
</feature>
<dbReference type="Proteomes" id="UP000325134">
    <property type="component" value="Unassembled WGS sequence"/>
</dbReference>
<reference evidence="10 11" key="1">
    <citation type="submission" date="2016-11" db="EMBL/GenBank/DDBJ databases">
        <authorList>
            <person name="Varghese N."/>
            <person name="Submissions S."/>
        </authorList>
    </citation>
    <scope>NUCLEOTIDE SEQUENCE [LARGE SCALE GENOMIC DNA]</scope>
    <source>
        <strain evidence="10 11">DSM 29341</strain>
    </source>
</reference>